<feature type="non-terminal residue" evidence="2">
    <location>
        <position position="185"/>
    </location>
</feature>
<feature type="transmembrane region" description="Helical" evidence="1">
    <location>
        <begin position="131"/>
        <end position="156"/>
    </location>
</feature>
<feature type="non-terminal residue" evidence="2">
    <location>
        <position position="1"/>
    </location>
</feature>
<feature type="transmembrane region" description="Helical" evidence="1">
    <location>
        <begin position="102"/>
        <end position="125"/>
    </location>
</feature>
<comment type="caution">
    <text evidence="2">The sequence shown here is derived from an EMBL/GenBank/DDBJ whole genome shotgun (WGS) entry which is preliminary data.</text>
</comment>
<proteinExistence type="predicted"/>
<keyword evidence="3" id="KW-1185">Reference proteome</keyword>
<dbReference type="Proteomes" id="UP001328107">
    <property type="component" value="Unassembled WGS sequence"/>
</dbReference>
<evidence type="ECO:0000256" key="1">
    <source>
        <dbReference type="SAM" id="Phobius"/>
    </source>
</evidence>
<dbReference type="Pfam" id="PF10326">
    <property type="entry name" value="7TM_GPCR_Str"/>
    <property type="match status" value="1"/>
</dbReference>
<dbReference type="AlphaFoldDB" id="A0AAN5DI05"/>
<protein>
    <recommendedName>
        <fullName evidence="4">G protein-coupled receptor</fullName>
    </recommendedName>
</protein>
<dbReference type="SUPFAM" id="SSF81321">
    <property type="entry name" value="Family A G protein-coupled receptor-like"/>
    <property type="match status" value="1"/>
</dbReference>
<evidence type="ECO:0000313" key="2">
    <source>
        <dbReference type="EMBL" id="GMR62527.1"/>
    </source>
</evidence>
<dbReference type="InterPro" id="IPR019428">
    <property type="entry name" value="7TM_GPCR_serpentine_rcpt_Str"/>
</dbReference>
<accession>A0AAN5DI05</accession>
<feature type="transmembrane region" description="Helical" evidence="1">
    <location>
        <begin position="50"/>
        <end position="74"/>
    </location>
</feature>
<evidence type="ECO:0000313" key="3">
    <source>
        <dbReference type="Proteomes" id="UP001328107"/>
    </source>
</evidence>
<organism evidence="2 3">
    <name type="scientific">Pristionchus mayeri</name>
    <dbReference type="NCBI Taxonomy" id="1317129"/>
    <lineage>
        <taxon>Eukaryota</taxon>
        <taxon>Metazoa</taxon>
        <taxon>Ecdysozoa</taxon>
        <taxon>Nematoda</taxon>
        <taxon>Chromadorea</taxon>
        <taxon>Rhabditida</taxon>
        <taxon>Rhabditina</taxon>
        <taxon>Diplogasteromorpha</taxon>
        <taxon>Diplogasteroidea</taxon>
        <taxon>Neodiplogasteridae</taxon>
        <taxon>Pristionchus</taxon>
    </lineage>
</organism>
<keyword evidence="1" id="KW-0812">Transmembrane</keyword>
<gene>
    <name evidence="2" type="ORF">PMAYCL1PPCAC_32722</name>
</gene>
<dbReference type="EMBL" id="BTRK01000006">
    <property type="protein sequence ID" value="GMR62527.1"/>
    <property type="molecule type" value="Genomic_DNA"/>
</dbReference>
<reference evidence="3" key="1">
    <citation type="submission" date="2022-10" db="EMBL/GenBank/DDBJ databases">
        <title>Genome assembly of Pristionchus species.</title>
        <authorList>
            <person name="Yoshida K."/>
            <person name="Sommer R.J."/>
        </authorList>
    </citation>
    <scope>NUCLEOTIDE SEQUENCE [LARGE SCALE GENOMIC DNA]</scope>
    <source>
        <strain evidence="3">RS5460</strain>
    </source>
</reference>
<keyword evidence="1" id="KW-1133">Transmembrane helix</keyword>
<dbReference type="PANTHER" id="PTHR22943">
    <property type="entry name" value="7-TRANSMEMBRANE DOMAIN RECEPTOR C.ELEGANS"/>
    <property type="match status" value="1"/>
</dbReference>
<keyword evidence="1" id="KW-0472">Membrane</keyword>
<sequence>FSYSRNILFTPSTRTNASDYAHNFIRDHYNSSVEEGFIVVEYWQDGHLNIISIFFLLSVVSRFLLELLFCSILARRTHLGILSSSCISENQRSIQLNILHTVIAQMMIPCVCLYTPLLFILLSPLLGVPSYSLSCLFVGLASCYQVWDAAAIIVLIKDYREGLYTMIRGTASVSTEISINSTKVT</sequence>
<dbReference type="PANTHER" id="PTHR22943:SF248">
    <property type="entry name" value="SEVEN TM RECEPTOR"/>
    <property type="match status" value="1"/>
</dbReference>
<evidence type="ECO:0008006" key="4">
    <source>
        <dbReference type="Google" id="ProtNLM"/>
    </source>
</evidence>
<name>A0AAN5DI05_9BILA</name>